<dbReference type="PANTHER" id="PTHR45707:SF72">
    <property type="entry name" value="PROTEIN KINASE DOMAIN-CONTAINING PROTEIN"/>
    <property type="match status" value="1"/>
</dbReference>
<dbReference type="Proteomes" id="UP000019116">
    <property type="component" value="Chromosome 7B"/>
</dbReference>
<dbReference type="OMA" id="FESEVCH"/>
<evidence type="ECO:0000259" key="1">
    <source>
        <dbReference type="PROSITE" id="PS50011"/>
    </source>
</evidence>
<dbReference type="EnsemblPlants" id="TraesCS7B02G494200.1">
    <property type="protein sequence ID" value="TraesCS7B02G494200.1"/>
    <property type="gene ID" value="TraesCS7B02G494200"/>
</dbReference>
<dbReference type="Gramene" id="TraesCS7B02G494200.1">
    <property type="protein sequence ID" value="TraesCS7B02G494200.1"/>
    <property type="gene ID" value="TraesCS7B02G494200"/>
</dbReference>
<evidence type="ECO:0000313" key="3">
    <source>
        <dbReference type="Proteomes" id="UP000019116"/>
    </source>
</evidence>
<protein>
    <recommendedName>
        <fullName evidence="1">Protein kinase domain-containing protein</fullName>
    </recommendedName>
</protein>
<dbReference type="PIRSF" id="PIRSF000654">
    <property type="entry name" value="Integrin-linked_kinase"/>
    <property type="match status" value="1"/>
</dbReference>
<dbReference type="SMART" id="SM00220">
    <property type="entry name" value="S_TKc"/>
    <property type="match status" value="1"/>
</dbReference>
<feature type="domain" description="Protein kinase" evidence="1">
    <location>
        <begin position="1"/>
        <end position="271"/>
    </location>
</feature>
<dbReference type="Gramene" id="TraesJUL7B03G04310090.1">
    <property type="protein sequence ID" value="TraesJUL7B03G04310090.1"/>
    <property type="gene ID" value="TraesJUL7B03G04310090"/>
</dbReference>
<proteinExistence type="predicted"/>
<dbReference type="Pfam" id="PF00069">
    <property type="entry name" value="Pkinase"/>
    <property type="match status" value="1"/>
</dbReference>
<organism evidence="2">
    <name type="scientific">Triticum aestivum</name>
    <name type="common">Wheat</name>
    <dbReference type="NCBI Taxonomy" id="4565"/>
    <lineage>
        <taxon>Eukaryota</taxon>
        <taxon>Viridiplantae</taxon>
        <taxon>Streptophyta</taxon>
        <taxon>Embryophyta</taxon>
        <taxon>Tracheophyta</taxon>
        <taxon>Spermatophyta</taxon>
        <taxon>Magnoliopsida</taxon>
        <taxon>Liliopsida</taxon>
        <taxon>Poales</taxon>
        <taxon>Poaceae</taxon>
        <taxon>BOP clade</taxon>
        <taxon>Pooideae</taxon>
        <taxon>Triticodae</taxon>
        <taxon>Triticeae</taxon>
        <taxon>Triticinae</taxon>
        <taxon>Triticum</taxon>
    </lineage>
</organism>
<accession>A0A3B6SVT1</accession>
<reference evidence="2" key="2">
    <citation type="submission" date="2018-10" db="UniProtKB">
        <authorList>
            <consortium name="EnsemblPlants"/>
        </authorList>
    </citation>
    <scope>IDENTIFICATION</scope>
</reference>
<dbReference type="PROSITE" id="PS00108">
    <property type="entry name" value="PROTEIN_KINASE_ST"/>
    <property type="match status" value="1"/>
</dbReference>
<dbReference type="GO" id="GO:0004672">
    <property type="term" value="F:protein kinase activity"/>
    <property type="evidence" value="ECO:0007669"/>
    <property type="project" value="InterPro"/>
</dbReference>
<dbReference type="InterPro" id="IPR011009">
    <property type="entry name" value="Kinase-like_dom_sf"/>
</dbReference>
<dbReference type="OrthoDB" id="666115at2759"/>
<dbReference type="AlphaFoldDB" id="A0A3B6SVT1"/>
<name>A0A3B6SVT1_WHEAT</name>
<dbReference type="Gene3D" id="1.10.510.10">
    <property type="entry name" value="Transferase(Phosphotransferase) domain 1"/>
    <property type="match status" value="1"/>
</dbReference>
<dbReference type="PANTHER" id="PTHR45707">
    <property type="entry name" value="C2 CALCIUM/LIPID-BINDING PLANT PHOSPHORIBOSYLTRANSFERASE FAMILY PROTEIN"/>
    <property type="match status" value="1"/>
</dbReference>
<dbReference type="PROSITE" id="PS50011">
    <property type="entry name" value="PROTEIN_KINASE_DOM"/>
    <property type="match status" value="1"/>
</dbReference>
<dbReference type="SMR" id="A0A3B6SVT1"/>
<dbReference type="Gene3D" id="3.30.200.20">
    <property type="entry name" value="Phosphorylase Kinase, domain 1"/>
    <property type="match status" value="1"/>
</dbReference>
<dbReference type="GO" id="GO:0005524">
    <property type="term" value="F:ATP binding"/>
    <property type="evidence" value="ECO:0007669"/>
    <property type="project" value="InterPro"/>
</dbReference>
<dbReference type="InterPro" id="IPR008271">
    <property type="entry name" value="Ser/Thr_kinase_AS"/>
</dbReference>
<dbReference type="Gramene" id="TraesCS7B03G1332000.1">
    <property type="protein sequence ID" value="TraesCS7B03G1332000.1.CDS"/>
    <property type="gene ID" value="TraesCS7B03G1332000"/>
</dbReference>
<dbReference type="Gramene" id="TraesARI7B03G04018470.1">
    <property type="protein sequence ID" value="TraesARI7B03G04018470.1"/>
    <property type="gene ID" value="TraesARI7B03G04018470"/>
</dbReference>
<sequence>MPNGEIIAVKKNVSSFMPGLQKQFESEVCHLMMLQHPNIVRCVGYCYDLRRACLPYHGKYVFAETAERLLCLEYMPKGSLDEYLSDKSTRHDWGTRYSIIKGICYGLCQLHEEIDKPIIHLDLKPANILLDDVMTPKITDFGLSRLLDQQETICTSSRHGTFGYMAPEFLHGGTITPKSDIFSLGVIILEVITGRRDYPDVTTTPPDDFIDFTLDKHRHVLQRFPGHVSLQTDCEQIKRCIQVGMICVNPDRTKRPHIKRVIRMLQGSESIDYTISIKAM</sequence>
<evidence type="ECO:0000313" key="2">
    <source>
        <dbReference type="EnsemblPlants" id="TraesCS7B02G494200.1"/>
    </source>
</evidence>
<dbReference type="FunFam" id="1.10.510.10:FF:000870">
    <property type="entry name" value="OSJNBa0016N04.16-like protein"/>
    <property type="match status" value="1"/>
</dbReference>
<keyword evidence="3" id="KW-1185">Reference proteome</keyword>
<reference evidence="2" key="1">
    <citation type="submission" date="2018-08" db="EMBL/GenBank/DDBJ databases">
        <authorList>
            <person name="Rossello M."/>
        </authorList>
    </citation>
    <scope>NUCLEOTIDE SEQUENCE [LARGE SCALE GENOMIC DNA]</scope>
    <source>
        <strain evidence="2">cv. Chinese Spring</strain>
    </source>
</reference>
<dbReference type="SUPFAM" id="SSF56112">
    <property type="entry name" value="Protein kinase-like (PK-like)"/>
    <property type="match status" value="1"/>
</dbReference>
<dbReference type="InterPro" id="IPR000719">
    <property type="entry name" value="Prot_kinase_dom"/>
</dbReference>